<gene>
    <name evidence="2" type="ORF">FFV09_23125</name>
</gene>
<dbReference type="InterPro" id="IPR010982">
    <property type="entry name" value="Lambda_DNA-bd_dom_sf"/>
</dbReference>
<feature type="domain" description="HTH cro/C1-type" evidence="1">
    <location>
        <begin position="13"/>
        <end position="66"/>
    </location>
</feature>
<evidence type="ECO:0000313" key="3">
    <source>
        <dbReference type="Proteomes" id="UP000316968"/>
    </source>
</evidence>
<dbReference type="Proteomes" id="UP000316968">
    <property type="component" value="Chromosome"/>
</dbReference>
<keyword evidence="3" id="KW-1185">Reference proteome</keyword>
<accession>A0A4Y6V4D9</accession>
<dbReference type="SMART" id="SM00530">
    <property type="entry name" value="HTH_XRE"/>
    <property type="match status" value="1"/>
</dbReference>
<protein>
    <submittedName>
        <fullName evidence="2">Helix-turn-helix transcriptional regulator</fullName>
    </submittedName>
</protein>
<dbReference type="CDD" id="cd00093">
    <property type="entry name" value="HTH_XRE"/>
    <property type="match status" value="1"/>
</dbReference>
<evidence type="ECO:0000259" key="1">
    <source>
        <dbReference type="PROSITE" id="PS50943"/>
    </source>
</evidence>
<name>A0A4Y6V4D9_SACBS</name>
<dbReference type="EMBL" id="CP041217">
    <property type="protein sequence ID" value="QDH23501.1"/>
    <property type="molecule type" value="Genomic_DNA"/>
</dbReference>
<dbReference type="RefSeq" id="WP_141450062.1">
    <property type="nucleotide sequence ID" value="NZ_CP041217.1"/>
</dbReference>
<organism evidence="2 3">
    <name type="scientific">Saccharibacillus brassicae</name>
    <dbReference type="NCBI Taxonomy" id="2583377"/>
    <lineage>
        <taxon>Bacteria</taxon>
        <taxon>Bacillati</taxon>
        <taxon>Bacillota</taxon>
        <taxon>Bacilli</taxon>
        <taxon>Bacillales</taxon>
        <taxon>Paenibacillaceae</taxon>
        <taxon>Saccharibacillus</taxon>
    </lineage>
</organism>
<dbReference type="KEGG" id="saca:FFV09_23125"/>
<dbReference type="Pfam" id="PF01381">
    <property type="entry name" value="HTH_3"/>
    <property type="match status" value="1"/>
</dbReference>
<evidence type="ECO:0000313" key="2">
    <source>
        <dbReference type="EMBL" id="QDH23501.1"/>
    </source>
</evidence>
<dbReference type="PROSITE" id="PS50943">
    <property type="entry name" value="HTH_CROC1"/>
    <property type="match status" value="1"/>
</dbReference>
<proteinExistence type="predicted"/>
<dbReference type="InterPro" id="IPR001387">
    <property type="entry name" value="Cro/C1-type_HTH"/>
</dbReference>
<dbReference type="OrthoDB" id="48775at2"/>
<dbReference type="SUPFAM" id="SSF47413">
    <property type="entry name" value="lambda repressor-like DNA-binding domains"/>
    <property type="match status" value="1"/>
</dbReference>
<dbReference type="AlphaFoldDB" id="A0A4Y6V4D9"/>
<dbReference type="GO" id="GO:0003677">
    <property type="term" value="F:DNA binding"/>
    <property type="evidence" value="ECO:0007669"/>
    <property type="project" value="InterPro"/>
</dbReference>
<sequence length="87" mass="9841">MAVTQKRTVRAKFKALRIAKGTQKKVAEDMGVTETTVRNLENGHSDPGVELVFGFANYFGVSVHDLWQDLEQKSAKRFTTQQNHYNA</sequence>
<reference evidence="2 3" key="1">
    <citation type="submission" date="2019-06" db="EMBL/GenBank/DDBJ databases">
        <title>Saccharibacillus brassicae sp. nov., an endophytic bacterium isolated from Chinese cabbage seeds (Brassica pekinensis).</title>
        <authorList>
            <person name="Jiang L."/>
            <person name="Lee J."/>
            <person name="Kim S.W."/>
        </authorList>
    </citation>
    <scope>NUCLEOTIDE SEQUENCE [LARGE SCALE GENOMIC DNA]</scope>
    <source>
        <strain evidence="3">KCTC 43072 / ATSA2</strain>
    </source>
</reference>
<dbReference type="Gene3D" id="1.10.260.40">
    <property type="entry name" value="lambda repressor-like DNA-binding domains"/>
    <property type="match status" value="1"/>
</dbReference>